<dbReference type="PANTHER" id="PTHR13939:SF0">
    <property type="entry name" value="NMN AMIDOHYDROLASE-LIKE PROTEIN YFAY"/>
    <property type="match status" value="1"/>
</dbReference>
<dbReference type="Gene3D" id="3.40.980.10">
    <property type="entry name" value="MoaB/Mog-like domain"/>
    <property type="match status" value="1"/>
</dbReference>
<dbReference type="SMART" id="SM00852">
    <property type="entry name" value="MoCF_biosynth"/>
    <property type="match status" value="1"/>
</dbReference>
<dbReference type="PATRIC" id="fig|106634.4.peg.333"/>
<dbReference type="SUPFAM" id="SSF53218">
    <property type="entry name" value="Molybdenum cofactor biosynthesis proteins"/>
    <property type="match status" value="1"/>
</dbReference>
<dbReference type="Proteomes" id="UP000064201">
    <property type="component" value="Chromosome"/>
</dbReference>
<evidence type="ECO:0000313" key="2">
    <source>
        <dbReference type="EMBL" id="AKJ94149.1"/>
    </source>
</evidence>
<accession>A0A0G3G1A1</accession>
<dbReference type="InterPro" id="IPR036425">
    <property type="entry name" value="MoaB/Mog-like_dom_sf"/>
</dbReference>
<evidence type="ECO:0000313" key="3">
    <source>
        <dbReference type="Proteomes" id="UP000064201"/>
    </source>
</evidence>
<dbReference type="InterPro" id="IPR001453">
    <property type="entry name" value="MoaB/Mog_dom"/>
</dbReference>
<dbReference type="InterPro" id="IPR050101">
    <property type="entry name" value="CinA"/>
</dbReference>
<proteinExistence type="predicted"/>
<dbReference type="PANTHER" id="PTHR13939">
    <property type="entry name" value="NICOTINAMIDE-NUCLEOTIDE AMIDOHYDROLASE PNCC"/>
    <property type="match status" value="1"/>
</dbReference>
<organism evidence="2 3">
    <name type="scientific">Thioalkalivibrio versutus</name>
    <dbReference type="NCBI Taxonomy" id="106634"/>
    <lineage>
        <taxon>Bacteria</taxon>
        <taxon>Pseudomonadati</taxon>
        <taxon>Pseudomonadota</taxon>
        <taxon>Gammaproteobacteria</taxon>
        <taxon>Chromatiales</taxon>
        <taxon>Ectothiorhodospiraceae</taxon>
        <taxon>Thioalkalivibrio</taxon>
    </lineage>
</organism>
<reference evidence="2 3" key="1">
    <citation type="submission" date="2015-04" db="EMBL/GenBank/DDBJ databases">
        <title>Complete Sequence for the Genome of the Thioalkalivibrio versutus D301.</title>
        <authorList>
            <person name="Mu T."/>
            <person name="Zhou J."/>
            <person name="Xu X."/>
        </authorList>
    </citation>
    <scope>NUCLEOTIDE SEQUENCE [LARGE SCALE GENOMIC DNA]</scope>
    <source>
        <strain evidence="2 3">D301</strain>
    </source>
</reference>
<dbReference type="AlphaFoldDB" id="A0A0G3G1A1"/>
<protein>
    <submittedName>
        <fullName evidence="2">Molybdopterin-binding protein</fullName>
    </submittedName>
</protein>
<dbReference type="Pfam" id="PF00994">
    <property type="entry name" value="MoCF_biosynth"/>
    <property type="match status" value="1"/>
</dbReference>
<dbReference type="RefSeq" id="WP_047250639.1">
    <property type="nucleotide sequence ID" value="NZ_CP011367.1"/>
</dbReference>
<evidence type="ECO:0000259" key="1">
    <source>
        <dbReference type="SMART" id="SM00852"/>
    </source>
</evidence>
<keyword evidence="3" id="KW-1185">Reference proteome</keyword>
<dbReference type="OrthoDB" id="9801454at2"/>
<sequence length="252" mass="27362">MDGQGSHTIEIGAVIIGDELLSGKRRDRHQAHLTAALAERGLELAWIRIVGDNACLLTQTFRETLASGAEVFSFGGIGATPDDRTRACLAEALAQPLAPHPEFMAILEERFGADAWPHRVRMAELPEGASLIPNPVNGIPGFSCAQHHCVPGFPAMAEPMARWVLEQRFPDRDAAAGAVEEVLRLENVTESRLVPVLEAMEAAFPDLRISCLPRMDRQAPQVELGLRGPRARVTEAQAALRQHLIAGGFLAY</sequence>
<feature type="domain" description="MoaB/Mog" evidence="1">
    <location>
        <begin position="12"/>
        <end position="172"/>
    </location>
</feature>
<name>A0A0G3G1A1_9GAMM</name>
<gene>
    <name evidence="2" type="ORF">TVD_01630</name>
</gene>
<dbReference type="KEGG" id="tvr:TVD_01630"/>
<dbReference type="EMBL" id="CP011367">
    <property type="protein sequence ID" value="AKJ94149.1"/>
    <property type="molecule type" value="Genomic_DNA"/>
</dbReference>
<dbReference type="CDD" id="cd00885">
    <property type="entry name" value="cinA"/>
    <property type="match status" value="1"/>
</dbReference>
<dbReference type="STRING" id="106634.TVD_01630"/>